<protein>
    <submittedName>
        <fullName evidence="1">Lysine/ornithine N-monooxygenase</fullName>
    </submittedName>
</protein>
<dbReference type="Proteomes" id="UP000570361">
    <property type="component" value="Unassembled WGS sequence"/>
</dbReference>
<evidence type="ECO:0000313" key="2">
    <source>
        <dbReference type="Proteomes" id="UP000570361"/>
    </source>
</evidence>
<gene>
    <name evidence="1" type="ORF">FHS18_005175</name>
</gene>
<dbReference type="SUPFAM" id="SSF51905">
    <property type="entry name" value="FAD/NAD(P)-binding domain"/>
    <property type="match status" value="1"/>
</dbReference>
<keyword evidence="2" id="KW-1185">Reference proteome</keyword>
<dbReference type="GO" id="GO:0004497">
    <property type="term" value="F:monooxygenase activity"/>
    <property type="evidence" value="ECO:0007669"/>
    <property type="project" value="UniProtKB-KW"/>
</dbReference>
<dbReference type="EMBL" id="JACHXK010000016">
    <property type="protein sequence ID" value="MBB3113072.1"/>
    <property type="molecule type" value="Genomic_DNA"/>
</dbReference>
<proteinExistence type="predicted"/>
<comment type="caution">
    <text evidence="1">The sequence shown here is derived from an EMBL/GenBank/DDBJ whole genome shotgun (WGS) entry which is preliminary data.</text>
</comment>
<dbReference type="Gene3D" id="3.50.50.60">
    <property type="entry name" value="FAD/NAD(P)-binding domain"/>
    <property type="match status" value="1"/>
</dbReference>
<sequence length="84" mass="9479">MLDLIIIGAGPYGISVAAHAVASNLSYKLLGYPMDFWENQMPQNMFIRTPHDLASFSDPEGRYTFKIPRITPNTGFAHSWIHKL</sequence>
<evidence type="ECO:0000313" key="1">
    <source>
        <dbReference type="EMBL" id="MBB3113072.1"/>
    </source>
</evidence>
<dbReference type="InterPro" id="IPR036188">
    <property type="entry name" value="FAD/NAD-bd_sf"/>
</dbReference>
<organism evidence="1 2">
    <name type="scientific">Paenibacillus phyllosphaerae</name>
    <dbReference type="NCBI Taxonomy" id="274593"/>
    <lineage>
        <taxon>Bacteria</taxon>
        <taxon>Bacillati</taxon>
        <taxon>Bacillota</taxon>
        <taxon>Bacilli</taxon>
        <taxon>Bacillales</taxon>
        <taxon>Paenibacillaceae</taxon>
        <taxon>Paenibacillus</taxon>
    </lineage>
</organism>
<name>A0A7W5B2L6_9BACL</name>
<keyword evidence="1" id="KW-0503">Monooxygenase</keyword>
<dbReference type="AlphaFoldDB" id="A0A7W5B2L6"/>
<reference evidence="1 2" key="1">
    <citation type="submission" date="2020-08" db="EMBL/GenBank/DDBJ databases">
        <title>Genomic Encyclopedia of Type Strains, Phase III (KMG-III): the genomes of soil and plant-associated and newly described type strains.</title>
        <authorList>
            <person name="Whitman W."/>
        </authorList>
    </citation>
    <scope>NUCLEOTIDE SEQUENCE [LARGE SCALE GENOMIC DNA]</scope>
    <source>
        <strain evidence="1 2">CECT 5862</strain>
    </source>
</reference>
<accession>A0A7W5B2L6</accession>
<keyword evidence="1" id="KW-0560">Oxidoreductase</keyword>